<reference evidence="5" key="1">
    <citation type="submission" date="2025-08" db="UniProtKB">
        <authorList>
            <consortium name="RefSeq"/>
        </authorList>
    </citation>
    <scope>IDENTIFICATION</scope>
</reference>
<dbReference type="InterPro" id="IPR001849">
    <property type="entry name" value="PH_domain"/>
</dbReference>
<dbReference type="RefSeq" id="XP_022106472.1">
    <property type="nucleotide sequence ID" value="XM_022250780.1"/>
</dbReference>
<sequence length="947" mass="107822">MCRLLCLIVENNKSSAKGRVLTQADLRGTLRRCQQVIKEGFLEKKNHNLYTTYTRRWIRIREGELSYYKPDDDNQQALNILQLSDDVTIVKKLNFNGFSIATRKKVYFFRIIPSANVSAADIEKERDEWFKAIRFACGDRRDSVAIFVTDETLHKNSLAASAESKPTSESFYQAMRHFQEELERLSLVINSLDERGDATKALLQLQQKAKVIETMFSQIRPSSDTSCSGISTSVDTETSSHLDQASTVTLETGEQSYDEPLPLLIKSDRHSLIISNNWVLHNGCSAGLMNGNSVIVDPSEPNSENHSGNDTHSTDSLEQRTDMIVNGITSCSSSSLSAVFESFIPPPPAPPPPPEMVAPITRKFEVTSKVKMRPFHWNKVSALMIKKSIWQNARDLTGKVDTEFLQQMYSQKSEHNIPEAVEKVETSKRKLKTFLDPKVAQNLGIFLAGFKMDAEELKFRLAILSEKDGGLSAEQINMLRRYYPTAEDMETYKKFKERQAELENADQFMLQLCEIPHLKTKLDVLMVVNELPVQYEDLAPTIDKVHDASKLLCTSEKFVSILEHVLAVGNFINSGSAQGVSMGFRLTSLPKLADCRGRDKTCTLLKYVVQQIYKESPELLTFVDEFTPMTQLFDVSVKALEAEVEVMKRDLNNIKKNMTILAKVENPSERDVSFFDDVAAFVEQYELKVTSLQKKSEAMKFLYEQMLERFAEPRGIDSSDIFTAIGNFVKSFKREMDLILAASGLGRRMSKMKVNQSYLKKDDKAHIERGAQFSSCNGDTEKKINGEPIDDSPSNHVAALRKAFSSGDNKPYSKQGRELLKAFQNKKQERRHIWNPTKEGYLEKLSNTKSPLTSSWNRRFFELTAKGHLYYSKRKNEKNVESIYLRGVPVALEDDKTLILQTEERCYKLRANSHKEAQEWLECILFYTHKPASFPKRSLTPKSFEVQ</sequence>
<dbReference type="Gene3D" id="2.30.29.30">
    <property type="entry name" value="Pleckstrin-homology domain (PH domain)/Phosphotyrosine-binding domain (PTB)"/>
    <property type="match status" value="2"/>
</dbReference>
<dbReference type="InterPro" id="IPR011993">
    <property type="entry name" value="PH-like_dom_sf"/>
</dbReference>
<dbReference type="OMA" id="EWLECIL"/>
<feature type="domain" description="PH" evidence="2">
    <location>
        <begin position="835"/>
        <end position="929"/>
    </location>
</feature>
<feature type="region of interest" description="Disordered" evidence="1">
    <location>
        <begin position="223"/>
        <end position="243"/>
    </location>
</feature>
<dbReference type="OrthoDB" id="410721at2759"/>
<evidence type="ECO:0000259" key="2">
    <source>
        <dbReference type="PROSITE" id="PS50003"/>
    </source>
</evidence>
<dbReference type="PROSITE" id="PS51444">
    <property type="entry name" value="FH2"/>
    <property type="match status" value="1"/>
</dbReference>
<name>A0A8B7ZN42_ACAPL</name>
<dbReference type="CDD" id="cd00821">
    <property type="entry name" value="PH"/>
    <property type="match status" value="1"/>
</dbReference>
<evidence type="ECO:0000256" key="1">
    <source>
        <dbReference type="SAM" id="MobiDB-lite"/>
    </source>
</evidence>
<accession>A0A8B7ZN42</accession>
<proteinExistence type="predicted"/>
<dbReference type="SMART" id="SM00498">
    <property type="entry name" value="FH2"/>
    <property type="match status" value="1"/>
</dbReference>
<dbReference type="Gene3D" id="1.20.58.2220">
    <property type="entry name" value="Formin, FH2 domain"/>
    <property type="match status" value="1"/>
</dbReference>
<dbReference type="SUPFAM" id="SSF101447">
    <property type="entry name" value="Formin homology 2 domain (FH2 domain)"/>
    <property type="match status" value="1"/>
</dbReference>
<dbReference type="Pfam" id="PF00169">
    <property type="entry name" value="PH"/>
    <property type="match status" value="2"/>
</dbReference>
<dbReference type="PANTHER" id="PTHR45725">
    <property type="entry name" value="FORMIN HOMOLOGY 2 FAMILY MEMBER"/>
    <property type="match status" value="1"/>
</dbReference>
<dbReference type="AlphaFoldDB" id="A0A8B7ZN42"/>
<dbReference type="InterPro" id="IPR042201">
    <property type="entry name" value="FH2_Formin_sf"/>
</dbReference>
<dbReference type="GeneID" id="110987750"/>
<feature type="compositionally biased region" description="Low complexity" evidence="1">
    <location>
        <begin position="223"/>
        <end position="233"/>
    </location>
</feature>
<feature type="region of interest" description="Disordered" evidence="1">
    <location>
        <begin position="295"/>
        <end position="315"/>
    </location>
</feature>
<feature type="domain" description="FH2" evidence="3">
    <location>
        <begin position="362"/>
        <end position="758"/>
    </location>
</feature>
<evidence type="ECO:0000259" key="3">
    <source>
        <dbReference type="PROSITE" id="PS51444"/>
    </source>
</evidence>
<evidence type="ECO:0000313" key="5">
    <source>
        <dbReference type="RefSeq" id="XP_022106472.1"/>
    </source>
</evidence>
<dbReference type="SUPFAM" id="SSF50729">
    <property type="entry name" value="PH domain-like"/>
    <property type="match status" value="2"/>
</dbReference>
<evidence type="ECO:0000313" key="4">
    <source>
        <dbReference type="Proteomes" id="UP000694845"/>
    </source>
</evidence>
<feature type="compositionally biased region" description="Polar residues" evidence="1">
    <location>
        <begin position="234"/>
        <end position="243"/>
    </location>
</feature>
<organism evidence="4 5">
    <name type="scientific">Acanthaster planci</name>
    <name type="common">Crown-of-thorns starfish</name>
    <dbReference type="NCBI Taxonomy" id="133434"/>
    <lineage>
        <taxon>Eukaryota</taxon>
        <taxon>Metazoa</taxon>
        <taxon>Echinodermata</taxon>
        <taxon>Eleutherozoa</taxon>
        <taxon>Asterozoa</taxon>
        <taxon>Asteroidea</taxon>
        <taxon>Valvatacea</taxon>
        <taxon>Valvatida</taxon>
        <taxon>Acanthasteridae</taxon>
        <taxon>Acanthaster</taxon>
    </lineage>
</organism>
<dbReference type="Proteomes" id="UP000694845">
    <property type="component" value="Unplaced"/>
</dbReference>
<protein>
    <submittedName>
        <fullName evidence="5">Protein diaphanous homolog 3-like</fullName>
    </submittedName>
</protein>
<dbReference type="PROSITE" id="PS50003">
    <property type="entry name" value="PH_DOMAIN"/>
    <property type="match status" value="2"/>
</dbReference>
<dbReference type="PANTHER" id="PTHR45725:SF10">
    <property type="entry name" value="FH2 DOMAIN-CONTAINING PROTEIN"/>
    <property type="match status" value="1"/>
</dbReference>
<gene>
    <name evidence="5" type="primary">LOC110987750</name>
</gene>
<dbReference type="SMART" id="SM00233">
    <property type="entry name" value="PH"/>
    <property type="match status" value="2"/>
</dbReference>
<dbReference type="Pfam" id="PF02181">
    <property type="entry name" value="FH2"/>
    <property type="match status" value="1"/>
</dbReference>
<keyword evidence="4" id="KW-1185">Reference proteome</keyword>
<feature type="domain" description="PH" evidence="2">
    <location>
        <begin position="35"/>
        <end position="138"/>
    </location>
</feature>
<dbReference type="KEGG" id="aplc:110987750"/>
<dbReference type="InterPro" id="IPR015425">
    <property type="entry name" value="FH2_Formin"/>
</dbReference>
<dbReference type="InterPro" id="IPR051425">
    <property type="entry name" value="Formin_Homology"/>
</dbReference>